<reference evidence="11" key="1">
    <citation type="submission" date="2025-08" db="UniProtKB">
        <authorList>
            <consortium name="RefSeq"/>
        </authorList>
    </citation>
    <scope>IDENTIFICATION</scope>
    <source>
        <tissue evidence="11">Entire body</tissue>
    </source>
</reference>
<keyword evidence="2" id="KW-0575">Peroxidase</keyword>
<dbReference type="InterPro" id="IPR018028">
    <property type="entry name" value="Catalase"/>
</dbReference>
<evidence type="ECO:0000313" key="10">
    <source>
        <dbReference type="Proteomes" id="UP000192223"/>
    </source>
</evidence>
<dbReference type="KEGG" id="apln:108744015"/>
<dbReference type="Proteomes" id="UP000192223">
    <property type="component" value="Unplaced"/>
</dbReference>
<feature type="domain" description="Catalase core" evidence="8">
    <location>
        <begin position="1"/>
        <end position="56"/>
    </location>
</feature>
<dbReference type="PROSITE" id="PS51402">
    <property type="entry name" value="CATALASE_3"/>
    <property type="match status" value="1"/>
</dbReference>
<dbReference type="AlphaFoldDB" id="A0A1W4XRL4"/>
<dbReference type="SUPFAM" id="SSF56634">
    <property type="entry name" value="Heme-dependent catalase-like"/>
    <property type="match status" value="1"/>
</dbReference>
<comment type="similarity">
    <text evidence="1">Belongs to the catalase family.</text>
</comment>
<evidence type="ECO:0000256" key="5">
    <source>
        <dbReference type="ARBA" id="ARBA00023002"/>
    </source>
</evidence>
<dbReference type="Pfam" id="PF00199">
    <property type="entry name" value="Catalase"/>
    <property type="match status" value="1"/>
</dbReference>
<protein>
    <submittedName>
        <fullName evidence="11">Catalase-like</fullName>
    </submittedName>
</protein>
<evidence type="ECO:0000313" key="11">
    <source>
        <dbReference type="RefSeq" id="XP_018335118.2"/>
    </source>
</evidence>
<dbReference type="InterPro" id="IPR020835">
    <property type="entry name" value="Catalase_sf"/>
</dbReference>
<dbReference type="STRING" id="224129.A0A1W4XRL4"/>
<dbReference type="GO" id="GO:0042542">
    <property type="term" value="P:response to hydrogen peroxide"/>
    <property type="evidence" value="ECO:0007669"/>
    <property type="project" value="TreeGrafter"/>
</dbReference>
<dbReference type="PROSITE" id="PS00437">
    <property type="entry name" value="CATALASE_1"/>
    <property type="match status" value="1"/>
</dbReference>
<dbReference type="GeneID" id="108744015"/>
<feature type="domain" description="Catalase immune-responsive" evidence="9">
    <location>
        <begin position="85"/>
        <end position="145"/>
    </location>
</feature>
<name>A0A1W4XRL4_AGRPL</name>
<evidence type="ECO:0000256" key="3">
    <source>
        <dbReference type="ARBA" id="ARBA00022617"/>
    </source>
</evidence>
<evidence type="ECO:0000256" key="7">
    <source>
        <dbReference type="ARBA" id="ARBA00023324"/>
    </source>
</evidence>
<feature type="non-terminal residue" evidence="11">
    <location>
        <position position="1"/>
    </location>
</feature>
<evidence type="ECO:0000256" key="2">
    <source>
        <dbReference type="ARBA" id="ARBA00022559"/>
    </source>
</evidence>
<dbReference type="InterPro" id="IPR002226">
    <property type="entry name" value="Catalase_haem_BS"/>
</dbReference>
<evidence type="ECO:0000256" key="1">
    <source>
        <dbReference type="ARBA" id="ARBA00005329"/>
    </source>
</evidence>
<dbReference type="Gene3D" id="2.40.180.10">
    <property type="entry name" value="Catalase core domain"/>
    <property type="match status" value="1"/>
</dbReference>
<keyword evidence="3" id="KW-0349">Heme</keyword>
<keyword evidence="4" id="KW-0479">Metal-binding</keyword>
<dbReference type="GO" id="GO:0005777">
    <property type="term" value="C:peroxisome"/>
    <property type="evidence" value="ECO:0007669"/>
    <property type="project" value="TreeGrafter"/>
</dbReference>
<sequence length="148" mass="16775">QGRLFSYPDSQRHRLGPNFLQIPVNCPLHIRNYQRDGAMSYSNQGDNPVYHPNSLDSFNISQKAAKLSPSYFTYGYVDKYDVGDEDNFSQATDFYEKTLDEAARTNLIENLASSLSTASGYLQRRAVDMFGNVSKDMKARLETKLGLQ</sequence>
<dbReference type="GO" id="GO:0005739">
    <property type="term" value="C:mitochondrion"/>
    <property type="evidence" value="ECO:0007669"/>
    <property type="project" value="TreeGrafter"/>
</dbReference>
<evidence type="ECO:0000256" key="4">
    <source>
        <dbReference type="ARBA" id="ARBA00022723"/>
    </source>
</evidence>
<keyword evidence="5" id="KW-0560">Oxidoreductase</keyword>
<keyword evidence="10" id="KW-1185">Reference proteome</keyword>
<dbReference type="RefSeq" id="XP_018335118.2">
    <property type="nucleotide sequence ID" value="XM_018479616.2"/>
</dbReference>
<gene>
    <name evidence="11" type="primary">LOC108744015</name>
</gene>
<dbReference type="GO" id="GO:0004096">
    <property type="term" value="F:catalase activity"/>
    <property type="evidence" value="ECO:0007669"/>
    <property type="project" value="UniProtKB-EC"/>
</dbReference>
<organism evidence="10 11">
    <name type="scientific">Agrilus planipennis</name>
    <name type="common">Emerald ash borer</name>
    <name type="synonym">Agrilus marcopoli</name>
    <dbReference type="NCBI Taxonomy" id="224129"/>
    <lineage>
        <taxon>Eukaryota</taxon>
        <taxon>Metazoa</taxon>
        <taxon>Ecdysozoa</taxon>
        <taxon>Arthropoda</taxon>
        <taxon>Hexapoda</taxon>
        <taxon>Insecta</taxon>
        <taxon>Pterygota</taxon>
        <taxon>Neoptera</taxon>
        <taxon>Endopterygota</taxon>
        <taxon>Coleoptera</taxon>
        <taxon>Polyphaga</taxon>
        <taxon>Elateriformia</taxon>
        <taxon>Buprestoidea</taxon>
        <taxon>Buprestidae</taxon>
        <taxon>Agrilinae</taxon>
        <taxon>Agrilus</taxon>
    </lineage>
</organism>
<dbReference type="Pfam" id="PF06628">
    <property type="entry name" value="Catalase-rel"/>
    <property type="match status" value="1"/>
</dbReference>
<dbReference type="InterPro" id="IPR011614">
    <property type="entry name" value="Catalase_core"/>
</dbReference>
<evidence type="ECO:0000259" key="8">
    <source>
        <dbReference type="Pfam" id="PF00199"/>
    </source>
</evidence>
<dbReference type="GO" id="GO:0020037">
    <property type="term" value="F:heme binding"/>
    <property type="evidence" value="ECO:0007669"/>
    <property type="project" value="InterPro"/>
</dbReference>
<keyword evidence="7" id="KW-0376">Hydrogen peroxide</keyword>
<dbReference type="OrthoDB" id="5870455at2759"/>
<evidence type="ECO:0000259" key="9">
    <source>
        <dbReference type="Pfam" id="PF06628"/>
    </source>
</evidence>
<dbReference type="PANTHER" id="PTHR11465:SF9">
    <property type="entry name" value="CATALASE"/>
    <property type="match status" value="1"/>
</dbReference>
<dbReference type="PANTHER" id="PTHR11465">
    <property type="entry name" value="CATALASE"/>
    <property type="match status" value="1"/>
</dbReference>
<accession>A0A1W4XRL4</accession>
<dbReference type="InterPro" id="IPR010582">
    <property type="entry name" value="Catalase_immune_responsive"/>
</dbReference>
<proteinExistence type="inferred from homology"/>
<dbReference type="InParanoid" id="A0A1W4XRL4"/>
<dbReference type="GO" id="GO:0042744">
    <property type="term" value="P:hydrogen peroxide catabolic process"/>
    <property type="evidence" value="ECO:0007669"/>
    <property type="project" value="UniProtKB-KW"/>
</dbReference>
<evidence type="ECO:0000256" key="6">
    <source>
        <dbReference type="ARBA" id="ARBA00023004"/>
    </source>
</evidence>
<dbReference type="GO" id="GO:0046872">
    <property type="term" value="F:metal ion binding"/>
    <property type="evidence" value="ECO:0007669"/>
    <property type="project" value="UniProtKB-KW"/>
</dbReference>
<keyword evidence="6" id="KW-0408">Iron</keyword>